<evidence type="ECO:0000256" key="6">
    <source>
        <dbReference type="SAM" id="MobiDB-lite"/>
    </source>
</evidence>
<accession>A0AB37W794</accession>
<evidence type="ECO:0000256" key="4">
    <source>
        <dbReference type="ARBA" id="ARBA00022825"/>
    </source>
</evidence>
<dbReference type="GO" id="GO:0004252">
    <property type="term" value="F:serine-type endopeptidase activity"/>
    <property type="evidence" value="ECO:0007669"/>
    <property type="project" value="UniProtKB-UniRule"/>
</dbReference>
<dbReference type="PRINTS" id="PR00723">
    <property type="entry name" value="SUBTILISIN"/>
</dbReference>
<evidence type="ECO:0000256" key="1">
    <source>
        <dbReference type="ARBA" id="ARBA00011073"/>
    </source>
</evidence>
<keyword evidence="2 5" id="KW-0645">Protease</keyword>
<gene>
    <name evidence="9" type="ORF">AA0115_g9369</name>
    <name evidence="10" type="ORF">AA0119_g8632</name>
</gene>
<feature type="domain" description="Peptidase S8/S53" evidence="7">
    <location>
        <begin position="713"/>
        <end position="928"/>
    </location>
</feature>
<dbReference type="Pfam" id="PF00082">
    <property type="entry name" value="Peptidase_S8"/>
    <property type="match status" value="1"/>
</dbReference>
<name>A0AB37W794_9PLEO</name>
<feature type="active site" description="Charge relay system" evidence="5">
    <location>
        <position position="759"/>
    </location>
</feature>
<evidence type="ECO:0000313" key="11">
    <source>
        <dbReference type="Proteomes" id="UP000292340"/>
    </source>
</evidence>
<evidence type="ECO:0000313" key="12">
    <source>
        <dbReference type="Proteomes" id="UP000293195"/>
    </source>
</evidence>
<feature type="region of interest" description="Disordered" evidence="6">
    <location>
        <begin position="1"/>
        <end position="23"/>
    </location>
</feature>
<protein>
    <recommendedName>
        <fullName evidence="13">Peptidase S8/S53 domain-containing protein</fullName>
    </recommendedName>
</protein>
<organism evidence="9 11">
    <name type="scientific">Alternaria tenuissima</name>
    <dbReference type="NCBI Taxonomy" id="119927"/>
    <lineage>
        <taxon>Eukaryota</taxon>
        <taxon>Fungi</taxon>
        <taxon>Dikarya</taxon>
        <taxon>Ascomycota</taxon>
        <taxon>Pezizomycotina</taxon>
        <taxon>Dothideomycetes</taxon>
        <taxon>Pleosporomycetidae</taxon>
        <taxon>Pleosporales</taxon>
        <taxon>Pleosporineae</taxon>
        <taxon>Pleosporaceae</taxon>
        <taxon>Alternaria</taxon>
        <taxon>Alternaria sect. Alternaria</taxon>
        <taxon>Alternaria alternata complex</taxon>
    </lineage>
</organism>
<comment type="similarity">
    <text evidence="1 5">Belongs to the peptidase S8 family.</text>
</comment>
<dbReference type="PROSITE" id="PS00138">
    <property type="entry name" value="SUBTILASE_SER"/>
    <property type="match status" value="1"/>
</dbReference>
<dbReference type="Proteomes" id="UP000293195">
    <property type="component" value="Unassembled WGS sequence"/>
</dbReference>
<dbReference type="SUPFAM" id="SSF52743">
    <property type="entry name" value="Subtilisin-like"/>
    <property type="match status" value="1"/>
</dbReference>
<reference evidence="9" key="1">
    <citation type="submission" date="2017-10" db="EMBL/GenBank/DDBJ databases">
        <authorList>
            <person name="Armitage A.D."/>
            <person name="Barbara D.J."/>
            <person name="Woodhall J.W."/>
            <person name="Sreenivasaprasad S."/>
            <person name="Lane C.R."/>
            <person name="Clarkson J.P."/>
            <person name="Harrison R.J."/>
        </authorList>
    </citation>
    <scope>NUCLEOTIDE SEQUENCE</scope>
    <source>
        <strain evidence="9">FERA 1164</strain>
        <strain evidence="10">FERA 635</strain>
    </source>
</reference>
<dbReference type="InterPro" id="IPR056002">
    <property type="entry name" value="DUF7580"/>
</dbReference>
<feature type="compositionally biased region" description="Low complexity" evidence="6">
    <location>
        <begin position="7"/>
        <end position="21"/>
    </location>
</feature>
<comment type="caution">
    <text evidence="9">The sequence shown here is derived from an EMBL/GenBank/DDBJ whole genome shotgun (WGS) entry which is preliminary data.</text>
</comment>
<dbReference type="EMBL" id="PDXB01000029">
    <property type="protein sequence ID" value="RYN22102.1"/>
    <property type="molecule type" value="Genomic_DNA"/>
</dbReference>
<evidence type="ECO:0000256" key="2">
    <source>
        <dbReference type="ARBA" id="ARBA00022670"/>
    </source>
</evidence>
<evidence type="ECO:0000256" key="3">
    <source>
        <dbReference type="ARBA" id="ARBA00022801"/>
    </source>
</evidence>
<dbReference type="Gene3D" id="3.40.50.200">
    <property type="entry name" value="Peptidase S8/S53 domain"/>
    <property type="match status" value="1"/>
</dbReference>
<proteinExistence type="inferred from homology"/>
<dbReference type="PANTHER" id="PTHR43399:SF4">
    <property type="entry name" value="CELL WALL-ASSOCIATED PROTEASE"/>
    <property type="match status" value="1"/>
</dbReference>
<dbReference type="Pfam" id="PF24476">
    <property type="entry name" value="DUF7580"/>
    <property type="match status" value="1"/>
</dbReference>
<evidence type="ECO:0000256" key="5">
    <source>
        <dbReference type="PROSITE-ProRule" id="PRU01240"/>
    </source>
</evidence>
<dbReference type="InterPro" id="IPR051048">
    <property type="entry name" value="Peptidase_S8/S53_subtilisin"/>
</dbReference>
<dbReference type="PROSITE" id="PS51892">
    <property type="entry name" value="SUBTILASE"/>
    <property type="match status" value="1"/>
</dbReference>
<evidence type="ECO:0000259" key="7">
    <source>
        <dbReference type="Pfam" id="PF00082"/>
    </source>
</evidence>
<dbReference type="GO" id="GO:0006508">
    <property type="term" value="P:proteolysis"/>
    <property type="evidence" value="ECO:0007669"/>
    <property type="project" value="UniProtKB-KW"/>
</dbReference>
<dbReference type="Proteomes" id="UP000292340">
    <property type="component" value="Unassembled WGS sequence"/>
</dbReference>
<dbReference type="InterPro" id="IPR000209">
    <property type="entry name" value="Peptidase_S8/S53_dom"/>
</dbReference>
<dbReference type="EMBL" id="PDXF01000041">
    <property type="protein sequence ID" value="RYN95496.1"/>
    <property type="molecule type" value="Genomic_DNA"/>
</dbReference>
<evidence type="ECO:0008006" key="13">
    <source>
        <dbReference type="Google" id="ProtNLM"/>
    </source>
</evidence>
<feature type="compositionally biased region" description="Basic residues" evidence="6">
    <location>
        <begin position="318"/>
        <end position="329"/>
    </location>
</feature>
<dbReference type="PANTHER" id="PTHR43399">
    <property type="entry name" value="SUBTILISIN-RELATED"/>
    <property type="match status" value="1"/>
</dbReference>
<feature type="active site" description="Charge relay system" evidence="5">
    <location>
        <position position="719"/>
    </location>
</feature>
<keyword evidence="4 5" id="KW-0720">Serine protease</keyword>
<feature type="domain" description="DUF7580" evidence="8">
    <location>
        <begin position="435"/>
        <end position="632"/>
    </location>
</feature>
<keyword evidence="12" id="KW-1185">Reference proteome</keyword>
<dbReference type="CDD" id="cd00306">
    <property type="entry name" value="Peptidases_S8_S53"/>
    <property type="match status" value="1"/>
</dbReference>
<dbReference type="InterPro" id="IPR023828">
    <property type="entry name" value="Peptidase_S8_Ser-AS"/>
</dbReference>
<sequence length="1011" mass="112163">MTTPNLATETTADTADTADTACPPQTGRLHTSLQYLRNQIIQYDKRLPAHIHRKCKWAVDQFLRRLDVELELFNATLFDLADSYRAVDEADWRTVEQSIRMRCGEFYGQYLDLVNHMLATVRAIAELAGMAQDTAPWLQQRVRQGGDHTATTSPSIVLPRDSSWKIFITAICSVNGSLGGQVDVYLTNIWKANEKLIEIRRKVQETPSKVPSKQLEALRQHAERVANVLGQQNGFGCSHGSHGAFIQIKECFKDHEAGSDAQKWDEVCSFVFHNSSTDPTMPSSWIEMTAEIVSPQSSGQPDIEETRSSRKSSLNKSSLKKSSLKKSSLKKSQMETAVKTSFMKTIRFLGASATQDIDEDRRSDPTRSSSDAIIFSNPDDGLCSLLSSHISSEKVQKTNVVVLSRKNEKYQLRLDLVPSETGYNTWNQGPVSVRKRYSSSELPALSTEERLELAIKVTSSIFYLHSTPWLARSWNTEDIYLISEPGSEQLGGPLLAQSPDLQSCHEPPADQQTNDSTNMDTTISHLGRFLVELWCGAPWDCVRDTFLGSSIAHPQMESDVESLVITHILTWAADPTVAEKHRPFYLEGSSYADAVRSCFLRDFGQQTTSLEDEHFRLGVFSRILRPLQYALDDFHALQSRIYGSMKVLNDECSSHGSNRPQEMQDFMLFDDEDLGPDSQAKINSANKWFEAYADVNRIAQTIRQRPRSARDRIRVAVLDTGVDVSEHFLHKFWLKGQIMYENFAPGGSHSKLPQDNHGHGTYITSILLKIAKNVDVYVARVSEDGKMWNSSLVEEALQWAVKQDVHIISISFGFPRINQSLEPIRRGILQAHAADILVFAAASNAGKGHPIAFPACLDEVICVSSTDGAGQASLFNPNIQAGKRLCAIGEGIPGSWPLKLNPNGGTVRKAGTSYATPVVAGVVAMVMDCVWSIRGECSLEAQMLRTNRGILAVLALMLTKDKGIEFLSPGLLFNDAKNGTTVLSVEGNASLWQQGNGILVMIIGILKNVYG</sequence>
<dbReference type="AlphaFoldDB" id="A0AB37W794"/>
<evidence type="ECO:0000313" key="9">
    <source>
        <dbReference type="EMBL" id="RYN22102.1"/>
    </source>
</evidence>
<keyword evidence="3 5" id="KW-0378">Hydrolase</keyword>
<evidence type="ECO:0000313" key="10">
    <source>
        <dbReference type="EMBL" id="RYN95496.1"/>
    </source>
</evidence>
<reference evidence="9" key="2">
    <citation type="journal article" date="2019" name="bioRxiv">
        <title>Genomics, evolutionary history and diagnostics of the Alternaria alternata species group including apple and Asian pear pathotypes.</title>
        <authorList>
            <person name="Armitage A.D."/>
            <person name="Cockerton H.M."/>
            <person name="Sreenivasaprasad S."/>
            <person name="Woodhall J.W."/>
            <person name="Lane C.R."/>
            <person name="Harrison R.J."/>
            <person name="Clarkson J.P."/>
        </authorList>
    </citation>
    <scope>NUCLEOTIDE SEQUENCE</scope>
    <source>
        <strain evidence="9">FERA 1164</strain>
        <strain evidence="10">FERA 635</strain>
    </source>
</reference>
<dbReference type="InterPro" id="IPR036852">
    <property type="entry name" value="Peptidase_S8/S53_dom_sf"/>
</dbReference>
<dbReference type="InterPro" id="IPR015500">
    <property type="entry name" value="Peptidase_S8_subtilisin-rel"/>
</dbReference>
<feature type="active site" description="Charge relay system" evidence="5">
    <location>
        <position position="913"/>
    </location>
</feature>
<feature type="region of interest" description="Disordered" evidence="6">
    <location>
        <begin position="293"/>
        <end position="332"/>
    </location>
</feature>
<evidence type="ECO:0000259" key="8">
    <source>
        <dbReference type="Pfam" id="PF24476"/>
    </source>
</evidence>